<dbReference type="AlphaFoldDB" id="A0A4U1BA74"/>
<dbReference type="RefSeq" id="WP_136854271.1">
    <property type="nucleotide sequence ID" value="NZ_SWCI01000014.1"/>
</dbReference>
<keyword evidence="2 3" id="KW-0175">Coiled coil</keyword>
<dbReference type="EMBL" id="SWCI01000014">
    <property type="protein sequence ID" value="TKB47315.1"/>
    <property type="molecule type" value="Genomic_DNA"/>
</dbReference>
<dbReference type="Gene3D" id="2.40.30.170">
    <property type="match status" value="1"/>
</dbReference>
<evidence type="ECO:0000256" key="3">
    <source>
        <dbReference type="SAM" id="Coils"/>
    </source>
</evidence>
<evidence type="ECO:0000256" key="2">
    <source>
        <dbReference type="ARBA" id="ARBA00023054"/>
    </source>
</evidence>
<feature type="signal peptide" evidence="5">
    <location>
        <begin position="1"/>
        <end position="19"/>
    </location>
</feature>
<evidence type="ECO:0000256" key="1">
    <source>
        <dbReference type="ARBA" id="ARBA00004196"/>
    </source>
</evidence>
<evidence type="ECO:0000256" key="4">
    <source>
        <dbReference type="SAM" id="MobiDB-lite"/>
    </source>
</evidence>
<protein>
    <submittedName>
        <fullName evidence="7">HlyD family efflux transporter periplasmic adaptor subunit</fullName>
    </submittedName>
</protein>
<comment type="subcellular location">
    <subcellularLocation>
        <location evidence="1">Cell envelope</location>
    </subcellularLocation>
</comment>
<name>A0A4U1BA74_9GAMM</name>
<organism evidence="7 8">
    <name type="scientific">Ferrimonas sediminicola</name>
    <dbReference type="NCBI Taxonomy" id="2569538"/>
    <lineage>
        <taxon>Bacteria</taxon>
        <taxon>Pseudomonadati</taxon>
        <taxon>Pseudomonadota</taxon>
        <taxon>Gammaproteobacteria</taxon>
        <taxon>Alteromonadales</taxon>
        <taxon>Ferrimonadaceae</taxon>
        <taxon>Ferrimonas</taxon>
    </lineage>
</organism>
<dbReference type="PANTHER" id="PTHR32347:SF23">
    <property type="entry name" value="BLL5650 PROTEIN"/>
    <property type="match status" value="1"/>
</dbReference>
<proteinExistence type="predicted"/>
<dbReference type="Pfam" id="PF25990">
    <property type="entry name" value="Beta-barrel_YknX"/>
    <property type="match status" value="1"/>
</dbReference>
<evidence type="ECO:0000313" key="8">
    <source>
        <dbReference type="Proteomes" id="UP000305674"/>
    </source>
</evidence>
<evidence type="ECO:0000259" key="6">
    <source>
        <dbReference type="Pfam" id="PF25990"/>
    </source>
</evidence>
<feature type="chain" id="PRO_5020856184" evidence="5">
    <location>
        <begin position="20"/>
        <end position="325"/>
    </location>
</feature>
<dbReference type="PANTHER" id="PTHR32347">
    <property type="entry name" value="EFFLUX SYSTEM COMPONENT YKNX-RELATED"/>
    <property type="match status" value="1"/>
</dbReference>
<feature type="domain" description="YknX-like beta-barrel" evidence="6">
    <location>
        <begin position="244"/>
        <end position="323"/>
    </location>
</feature>
<dbReference type="SUPFAM" id="SSF111369">
    <property type="entry name" value="HlyD-like secretion proteins"/>
    <property type="match status" value="1"/>
</dbReference>
<comment type="caution">
    <text evidence="7">The sequence shown here is derived from an EMBL/GenBank/DDBJ whole genome shotgun (WGS) entry which is preliminary data.</text>
</comment>
<feature type="region of interest" description="Disordered" evidence="4">
    <location>
        <begin position="18"/>
        <end position="37"/>
    </location>
</feature>
<gene>
    <name evidence="7" type="ORF">FCL40_15810</name>
</gene>
<keyword evidence="5" id="KW-0732">Signal</keyword>
<feature type="coiled-coil region" evidence="3">
    <location>
        <begin position="106"/>
        <end position="147"/>
    </location>
</feature>
<dbReference type="Proteomes" id="UP000305674">
    <property type="component" value="Unassembled WGS sequence"/>
</dbReference>
<evidence type="ECO:0000256" key="5">
    <source>
        <dbReference type="SAM" id="SignalP"/>
    </source>
</evidence>
<reference evidence="7 8" key="1">
    <citation type="submission" date="2019-04" db="EMBL/GenBank/DDBJ databases">
        <authorList>
            <person name="Hwang J.C."/>
        </authorList>
    </citation>
    <scope>NUCLEOTIDE SEQUENCE [LARGE SCALE GENOMIC DNA]</scope>
    <source>
        <strain evidence="7 8">IMCC35001</strain>
    </source>
</reference>
<dbReference type="OrthoDB" id="9811754at2"/>
<accession>A0A4U1BA74</accession>
<dbReference type="PROSITE" id="PS51257">
    <property type="entry name" value="PROKAR_LIPOPROTEIN"/>
    <property type="match status" value="1"/>
</dbReference>
<evidence type="ECO:0000313" key="7">
    <source>
        <dbReference type="EMBL" id="TKB47315.1"/>
    </source>
</evidence>
<dbReference type="InterPro" id="IPR058636">
    <property type="entry name" value="Beta-barrel_YknX"/>
</dbReference>
<dbReference type="GO" id="GO:0030313">
    <property type="term" value="C:cell envelope"/>
    <property type="evidence" value="ECO:0007669"/>
    <property type="project" value="UniProtKB-SubCell"/>
</dbReference>
<feature type="compositionally biased region" description="Polar residues" evidence="4">
    <location>
        <begin position="25"/>
        <end position="34"/>
    </location>
</feature>
<dbReference type="InterPro" id="IPR050465">
    <property type="entry name" value="UPF0194_transport"/>
</dbReference>
<keyword evidence="8" id="KW-1185">Reference proteome</keyword>
<sequence>MRTVFVVAALLLSACTQEAGPRQPDQPQTPNRVQVSGELASADSLGISPPPVRRQWQYQVKYLAPEGVKVSQGELLVRLDTSDLRQRLQLRQADLAAVEQDIQTSGMRNEKKLEELKLNLAEARMNREKARRKFAIQDDSVARLEREKYARDAAIAEARVSLIEQQIELEREGAAQRLVMLQGDRRRWQSRVAQLQADIGKMTITAPRDGMVVIGTTFDGNKIKEGATVFAGDDLVRLPDLSRMVVNLVIPEVEARKVNLGQRVVLRLDAAPEKEFHGVLTEISPVFRRKNQSVPVVVFDAVATIEDADARLMRPGMTAKVEVLL</sequence>